<gene>
    <name evidence="4" type="ORF">PAPYR_11244</name>
</gene>
<feature type="compositionally biased region" description="Low complexity" evidence="1">
    <location>
        <begin position="72"/>
        <end position="108"/>
    </location>
</feature>
<dbReference type="Pfam" id="PF00240">
    <property type="entry name" value="ubiquitin"/>
    <property type="match status" value="1"/>
</dbReference>
<dbReference type="EMBL" id="JAPMOS010000183">
    <property type="protein sequence ID" value="KAJ4454128.1"/>
    <property type="molecule type" value="Genomic_DNA"/>
</dbReference>
<dbReference type="Gene3D" id="3.10.20.90">
    <property type="entry name" value="Phosphatidylinositol 3-kinase Catalytic Subunit, Chain A, domain 1"/>
    <property type="match status" value="1"/>
</dbReference>
<keyword evidence="2" id="KW-0812">Transmembrane</keyword>
<feature type="compositionally biased region" description="Polar residues" evidence="1">
    <location>
        <begin position="43"/>
        <end position="54"/>
    </location>
</feature>
<comment type="caution">
    <text evidence="4">The sequence shown here is derived from an EMBL/GenBank/DDBJ whole genome shotgun (WGS) entry which is preliminary data.</text>
</comment>
<proteinExistence type="predicted"/>
<evidence type="ECO:0000256" key="1">
    <source>
        <dbReference type="SAM" id="MobiDB-lite"/>
    </source>
</evidence>
<dbReference type="Proteomes" id="UP001141327">
    <property type="component" value="Unassembled WGS sequence"/>
</dbReference>
<feature type="compositionally biased region" description="Acidic residues" evidence="1">
    <location>
        <begin position="285"/>
        <end position="308"/>
    </location>
</feature>
<feature type="domain" description="Ubiquitin-like" evidence="3">
    <location>
        <begin position="428"/>
        <end position="503"/>
    </location>
</feature>
<feature type="compositionally biased region" description="Low complexity" evidence="1">
    <location>
        <begin position="249"/>
        <end position="259"/>
    </location>
</feature>
<name>A0ABQ8U844_9EUKA</name>
<organism evidence="4 5">
    <name type="scientific">Paratrimastix pyriformis</name>
    <dbReference type="NCBI Taxonomy" id="342808"/>
    <lineage>
        <taxon>Eukaryota</taxon>
        <taxon>Metamonada</taxon>
        <taxon>Preaxostyla</taxon>
        <taxon>Paratrimastigidae</taxon>
        <taxon>Paratrimastix</taxon>
    </lineage>
</organism>
<evidence type="ECO:0000313" key="4">
    <source>
        <dbReference type="EMBL" id="KAJ4454128.1"/>
    </source>
</evidence>
<evidence type="ECO:0000313" key="5">
    <source>
        <dbReference type="Proteomes" id="UP001141327"/>
    </source>
</evidence>
<dbReference type="PROSITE" id="PS50053">
    <property type="entry name" value="UBIQUITIN_2"/>
    <property type="match status" value="1"/>
</dbReference>
<feature type="region of interest" description="Disordered" evidence="1">
    <location>
        <begin position="249"/>
        <end position="353"/>
    </location>
</feature>
<feature type="compositionally biased region" description="Polar residues" evidence="1">
    <location>
        <begin position="109"/>
        <end position="159"/>
    </location>
</feature>
<dbReference type="SUPFAM" id="SSF54236">
    <property type="entry name" value="Ubiquitin-like"/>
    <property type="match status" value="1"/>
</dbReference>
<dbReference type="InterPro" id="IPR019956">
    <property type="entry name" value="Ubiquitin_dom"/>
</dbReference>
<dbReference type="InterPro" id="IPR000626">
    <property type="entry name" value="Ubiquitin-like_dom"/>
</dbReference>
<keyword evidence="2" id="KW-1133">Transmembrane helix</keyword>
<dbReference type="InterPro" id="IPR050158">
    <property type="entry name" value="Ubiquitin_ubiquitin-like"/>
</dbReference>
<dbReference type="SMART" id="SM00213">
    <property type="entry name" value="UBQ"/>
    <property type="match status" value="1"/>
</dbReference>
<evidence type="ECO:0000259" key="3">
    <source>
        <dbReference type="PROSITE" id="PS50053"/>
    </source>
</evidence>
<evidence type="ECO:0000256" key="2">
    <source>
        <dbReference type="SAM" id="Phobius"/>
    </source>
</evidence>
<feature type="region of interest" description="Disordered" evidence="1">
    <location>
        <begin position="1"/>
        <end position="159"/>
    </location>
</feature>
<dbReference type="PANTHER" id="PTHR10666">
    <property type="entry name" value="UBIQUITIN"/>
    <property type="match status" value="1"/>
</dbReference>
<keyword evidence="2" id="KW-0472">Membrane</keyword>
<dbReference type="PRINTS" id="PR00348">
    <property type="entry name" value="UBIQUITIN"/>
</dbReference>
<accession>A0ABQ8U844</accession>
<protein>
    <recommendedName>
        <fullName evidence="3">Ubiquitin-like domain-containing protein</fullName>
    </recommendedName>
</protein>
<dbReference type="InterPro" id="IPR029071">
    <property type="entry name" value="Ubiquitin-like_domsf"/>
</dbReference>
<feature type="transmembrane region" description="Helical" evidence="2">
    <location>
        <begin position="370"/>
        <end position="393"/>
    </location>
</feature>
<sequence>MKPVHGAESSAPGLGDQVPVPSQGPNSNTLAPVSKRRQRVIKRQTQSAILQSFDTPPPLGTTLAQPQRIPLSAHAPSSNSNTSASASTNRSFKNSTSALTTSSLTTTSFETRSNGITTSTTSASPRSVTSSQFNPSTAATATPIPSYTDTPDTSPCRTSNIKNSIITILASTSSFDTDSSHSIPGEVPPPPRDPGFQAVLDGLTRHNERLLGLIQQGVDHLSEIKQDLWHIKLYLAQAQLPGPPFLAGAATTGQTATEGTGVGDAWTSTSCALPFEPTPNAPSNEDADYLFEGSETETQEAPDVEDESLPPAGRKPKRHRAESSDSDAQAPPPPPEPSQQQPQRPQLSTQNSIPLGTAGVLSAVFGSNAFMALSMVAMFACCLVLAATMMAVVPPKENVGKKEFSLPSPTPINLGVHPNLAQAKSPIIQIFVKPLIGRTFTVEVNPAVTVGSLKIKIQNKVGIPLDQQSLYFAGKWLRDDRTLAEYATENGSTFYLVYRIRGVTRFHTATNRTATAQCALSGGPEGSAWGQCPADGLSKLPTAPPIRTTARLPPDGTPFVQFVVPSAIPEEWLFG</sequence>
<reference evidence="4" key="1">
    <citation type="journal article" date="2022" name="bioRxiv">
        <title>Genomics of Preaxostyla Flagellates Illuminates Evolutionary Transitions and the Path Towards Mitochondrial Loss.</title>
        <authorList>
            <person name="Novak L.V.F."/>
            <person name="Treitli S.C."/>
            <person name="Pyrih J."/>
            <person name="Halakuc P."/>
            <person name="Pipaliya S.V."/>
            <person name="Vacek V."/>
            <person name="Brzon O."/>
            <person name="Soukal P."/>
            <person name="Eme L."/>
            <person name="Dacks J.B."/>
            <person name="Karnkowska A."/>
            <person name="Elias M."/>
            <person name="Hampl V."/>
        </authorList>
    </citation>
    <scope>NUCLEOTIDE SEQUENCE</scope>
    <source>
        <strain evidence="4">RCP-MX</strain>
    </source>
</reference>
<keyword evidence="5" id="KW-1185">Reference proteome</keyword>